<protein>
    <submittedName>
        <fullName evidence="1">Uncharacterized protein</fullName>
    </submittedName>
</protein>
<gene>
    <name evidence="1" type="ORF">IIF7_13095</name>
</gene>
<evidence type="ECO:0000313" key="1">
    <source>
        <dbReference type="EMBL" id="ORL45052.1"/>
    </source>
</evidence>
<dbReference type="EMBL" id="ARYN01000011">
    <property type="protein sequence ID" value="ORL45052.1"/>
    <property type="molecule type" value="Genomic_DNA"/>
</dbReference>
<name>A0A1Y1T2N9_9FLAO</name>
<evidence type="ECO:0000313" key="2">
    <source>
        <dbReference type="Proteomes" id="UP000192746"/>
    </source>
</evidence>
<proteinExistence type="predicted"/>
<accession>A0A1Y1T2N9</accession>
<sequence>MVAPSDIEYKKTKLIKQGKKRIAEKFENLAKWISDKYEVNVLDIQEEFMKHNGKVEIAVHLETHQEVMEFKNGNDRWSDFDITKQNEIAEKYIQNGKLLKIPASGIWGKLVKRNPEVNEIFVSYSAFEPIARDEVNELIPDSKIEKLYKDLKLPEIWTISRSQGSATLFVFKDEQKDKIKNSTEFKLIEEKYFDLLKEYDEFNYWKRKNFGIEIDSKQNFDDNYKSNWYYYYK</sequence>
<dbReference type="AlphaFoldDB" id="A0A1Y1T2N9"/>
<dbReference type="STRING" id="1185767.IIF7_13095"/>
<organism evidence="1 2">
    <name type="scientific">Zunongwangia atlantica 22II14-10F7</name>
    <dbReference type="NCBI Taxonomy" id="1185767"/>
    <lineage>
        <taxon>Bacteria</taxon>
        <taxon>Pseudomonadati</taxon>
        <taxon>Bacteroidota</taxon>
        <taxon>Flavobacteriia</taxon>
        <taxon>Flavobacteriales</taxon>
        <taxon>Flavobacteriaceae</taxon>
        <taxon>Zunongwangia</taxon>
    </lineage>
</organism>
<reference evidence="1 2" key="1">
    <citation type="submission" date="2013-04" db="EMBL/GenBank/DDBJ databases">
        <title>Zunongwangia sp. 22II14-10F7 Genome Sequencing.</title>
        <authorList>
            <person name="Lai Q."/>
            <person name="Shao Z."/>
        </authorList>
    </citation>
    <scope>NUCLEOTIDE SEQUENCE [LARGE SCALE GENOMIC DNA]</scope>
    <source>
        <strain evidence="1 2">22II14-10F7</strain>
    </source>
</reference>
<dbReference type="RefSeq" id="WP_084842146.1">
    <property type="nucleotide sequence ID" value="NZ_ARYN01000011.1"/>
</dbReference>
<dbReference type="Proteomes" id="UP000192746">
    <property type="component" value="Unassembled WGS sequence"/>
</dbReference>
<dbReference type="OrthoDB" id="345849at2"/>
<comment type="caution">
    <text evidence="1">The sequence shown here is derived from an EMBL/GenBank/DDBJ whole genome shotgun (WGS) entry which is preliminary data.</text>
</comment>
<keyword evidence="2" id="KW-1185">Reference proteome</keyword>